<sequence length="43" mass="5093">MELAFAQLPDEWFSSDDERKRMLSDITTRLNRVGSKEFWSSIV</sequence>
<proteinExistence type="predicted"/>
<evidence type="ECO:0000313" key="1">
    <source>
        <dbReference type="EMBL" id="ACR69477.1"/>
    </source>
</evidence>
<evidence type="ECO:0000313" key="2">
    <source>
        <dbReference type="Proteomes" id="UP000001485"/>
    </source>
</evidence>
<reference evidence="2" key="1">
    <citation type="submission" date="2009-03" db="EMBL/GenBank/DDBJ databases">
        <title>Complete genome sequence of Edwardsiella ictaluri 93-146.</title>
        <authorList>
            <person name="Williams M.L."/>
            <person name="Gillaspy A.F."/>
            <person name="Dyer D.W."/>
            <person name="Thune R.L."/>
            <person name="Waldbieser G.C."/>
            <person name="Schuster S.C."/>
            <person name="Gipson J."/>
            <person name="Zaitshik J."/>
            <person name="Landry C."/>
            <person name="Lawrence M.L."/>
        </authorList>
    </citation>
    <scope>NUCLEOTIDE SEQUENCE [LARGE SCALE GENOMIC DNA]</scope>
    <source>
        <strain evidence="2">93-146</strain>
    </source>
</reference>
<organism evidence="1 2">
    <name type="scientific">Edwardsiella ictaluri (strain 93-146)</name>
    <dbReference type="NCBI Taxonomy" id="634503"/>
    <lineage>
        <taxon>Bacteria</taxon>
        <taxon>Pseudomonadati</taxon>
        <taxon>Pseudomonadota</taxon>
        <taxon>Gammaproteobacteria</taxon>
        <taxon>Enterobacterales</taxon>
        <taxon>Hafniaceae</taxon>
        <taxon>Edwardsiella</taxon>
    </lineage>
</organism>
<gene>
    <name evidence="1" type="ordered locus">NT01EI_2306</name>
</gene>
<dbReference type="AlphaFoldDB" id="C5B8A5"/>
<reference evidence="1 2" key="2">
    <citation type="journal article" date="2012" name="J. Bacteriol.">
        <title>Genome Sequence of Edwardsiella ictaluri 93-146, a Strain Associated with a Natural Channel Catfish Outbreak of Enteric Septicemia of Catfish.</title>
        <authorList>
            <person name="Williams M.L."/>
            <person name="Gillaspy A.F."/>
            <person name="Dyer D.W."/>
            <person name="Thune R.L."/>
            <person name="Waldbieser G.C."/>
            <person name="Schuster S.C."/>
            <person name="Gipson J."/>
            <person name="Zaitshik J."/>
            <person name="Landry C."/>
            <person name="Banes M.M."/>
            <person name="Lawrence M.L."/>
        </authorList>
    </citation>
    <scope>NUCLEOTIDE SEQUENCE [LARGE SCALE GENOMIC DNA]</scope>
    <source>
        <strain evidence="1 2">93-146</strain>
    </source>
</reference>
<dbReference type="HOGENOM" id="CLU_3232852_0_0_6"/>
<dbReference type="KEGG" id="eic:NT01EI_2306"/>
<protein>
    <submittedName>
        <fullName evidence="1">Uncharacterized protein</fullName>
    </submittedName>
</protein>
<dbReference type="Proteomes" id="UP000001485">
    <property type="component" value="Chromosome"/>
</dbReference>
<name>C5B8A5_EDWI9</name>
<dbReference type="EMBL" id="CP001600">
    <property type="protein sequence ID" value="ACR69477.1"/>
    <property type="molecule type" value="Genomic_DNA"/>
</dbReference>
<accession>C5B8A5</accession>